<dbReference type="SUPFAM" id="SSF53822">
    <property type="entry name" value="Periplasmic binding protein-like I"/>
    <property type="match status" value="1"/>
</dbReference>
<accession>A0A1A9HUA0</accession>
<dbReference type="STRING" id="1806891.Cs308_0116"/>
<evidence type="ECO:0000313" key="1">
    <source>
        <dbReference type="EMBL" id="ANH78287.1"/>
    </source>
</evidence>
<dbReference type="Proteomes" id="UP000078162">
    <property type="component" value="Chromosome"/>
</dbReference>
<proteinExistence type="predicted"/>
<dbReference type="PANTHER" id="PTHR35271">
    <property type="entry name" value="ABC TRANSPORTER, SUBSTRATE-BINDING LIPOPROTEIN-RELATED"/>
    <property type="match status" value="1"/>
</dbReference>
<dbReference type="KEGG" id="csaz:Cs308_0116"/>
<dbReference type="Gene3D" id="3.40.50.2300">
    <property type="match status" value="2"/>
</dbReference>
<dbReference type="PANTHER" id="PTHR35271:SF1">
    <property type="entry name" value="ABC TRANSPORTER, SUBSTRATE-BINDING LIPOPROTEIN"/>
    <property type="match status" value="1"/>
</dbReference>
<name>A0A1A9HUA0_9CHLA</name>
<dbReference type="InterPro" id="IPR028082">
    <property type="entry name" value="Peripla_BP_I"/>
</dbReference>
<evidence type="ECO:0000313" key="2">
    <source>
        <dbReference type="Proteomes" id="UP000078162"/>
    </source>
</evidence>
<dbReference type="OrthoDB" id="18718at2"/>
<dbReference type="PATRIC" id="fig|1806891.3.peg.112"/>
<keyword evidence="2" id="KW-1185">Reference proteome</keyword>
<dbReference type="AlphaFoldDB" id="A0A1A9HUA0"/>
<organism evidence="1 2">
    <name type="scientific">Candidatus Chlamydia sanziniae</name>
    <dbReference type="NCBI Taxonomy" id="1806891"/>
    <lineage>
        <taxon>Bacteria</taxon>
        <taxon>Pseudomonadati</taxon>
        <taxon>Chlamydiota</taxon>
        <taxon>Chlamydiia</taxon>
        <taxon>Chlamydiales</taxon>
        <taxon>Chlamydiaceae</taxon>
        <taxon>Chlamydia/Chlamydophila group</taxon>
        <taxon>Chlamydia</taxon>
    </lineage>
</organism>
<dbReference type="Pfam" id="PF04392">
    <property type="entry name" value="ABC_sub_bind"/>
    <property type="match status" value="1"/>
</dbReference>
<protein>
    <submittedName>
        <fullName evidence="1">ABC transporter substrate-binding protein</fullName>
    </submittedName>
</protein>
<dbReference type="InterPro" id="IPR007487">
    <property type="entry name" value="ABC_transpt-TYRBP-like"/>
</dbReference>
<sequence>MIILRKITQCFFFLSLFFSFFFVILQGSYHERNLSPKIAIFLSFSHPLLEDCSQSCIETLKSLDNFPEVIIVNAQDNIIKARRLARFLHKDNNIVAIVTLGTIATKIMSHIETQKPIVYAAVPDGETLSFPKNQLNAYGVHDNLDVNQYCFAIQTVTTNTQLVVYLKPPEPFPSNLQKEIVKKLHTSGIEVIEIPITSSTFKARIQQAIEKHPSAIFIPLSSLSHKEGTSFLQDILKAKIPIVTDDLSLVAEGACVACSVDYKKSGEQIAQLVHHLLYNCDNIETLRKILIDPLPQTTTFNEDVIKSLGVKLNKAERKQFFSITFKNKKSIEKSAEDKNTAAA</sequence>
<dbReference type="EMBL" id="CP014639">
    <property type="protein sequence ID" value="ANH78287.1"/>
    <property type="molecule type" value="Genomic_DNA"/>
</dbReference>
<gene>
    <name evidence="1" type="ORF">Cs308_0116</name>
</gene>
<reference evidence="1 2" key="1">
    <citation type="submission" date="2016-03" db="EMBL/GenBank/DDBJ databases">
        <title>Culture-independent genomics supports pathogen discovery for uncultivable bacteria within the genus Chlamydia.</title>
        <authorList>
            <person name="Taylor-Brown A."/>
            <person name="Bachmann N.L."/>
            <person name="Borel N."/>
            <person name="Polkinghorne A."/>
        </authorList>
    </citation>
    <scope>NUCLEOTIDE SEQUENCE [LARGE SCALE GENOMIC DNA]</scope>
    <source>
        <strain evidence="1 2">2742-308</strain>
    </source>
</reference>